<dbReference type="AlphaFoldDB" id="A0A7K3LRZ2"/>
<gene>
    <name evidence="1" type="ORF">GYA93_15840</name>
</gene>
<keyword evidence="2" id="KW-1185">Reference proteome</keyword>
<evidence type="ECO:0000313" key="2">
    <source>
        <dbReference type="Proteomes" id="UP000466307"/>
    </source>
</evidence>
<accession>A0A7K3LRZ2</accession>
<dbReference type="Proteomes" id="UP000466307">
    <property type="component" value="Unassembled WGS sequence"/>
</dbReference>
<name>A0A7K3LRZ2_9ACTN</name>
<sequence>MNAPVLKTIPDVELIKVGTWPASTGEWTVTPEDLQAAVAAVASPSVRRPVLKLGHTDTRFDGEPAVGWVDNMRVSSDGSTLLGDFKGVPAWLADVMASAYPDRSIEGAYKHRDQTGHVHDFALTAVALLGVESPAIGTLESLQDVARLYGVAAAEPTGKTVTITMTGAKTVSAAETDTGSTPEGTDDTAVGPDVSISDVQRSFYDEVAKDNWWWIEEIYLNPSEVIAADDEGEGKLWRVPFDIADGDVAWGTPQEVKREYVAASHRTSIKSWDSADLSRPRDIYPRAVKAAEAEGETAMAFTDDQLAQLREALGLAEDTTDEDFFTALLDKVTAPDESEAPADGEAPAAVAARLAKAGISTIEAAALADLKVRAARGDEAMTRLEDEDRARRVDARIADGAIHASRRDHWLKQLKADPGAAAVLDGLEANVIPVAEVGTSIAASEASADDALYAALFHGKEA</sequence>
<comment type="caution">
    <text evidence="1">The sequence shown here is derived from an EMBL/GenBank/DDBJ whole genome shotgun (WGS) entry which is preliminary data.</text>
</comment>
<evidence type="ECO:0000313" key="1">
    <source>
        <dbReference type="EMBL" id="NDK91044.1"/>
    </source>
</evidence>
<reference evidence="1 2" key="1">
    <citation type="submission" date="2020-01" db="EMBL/GenBank/DDBJ databases">
        <title>Investigation of new actinobacteria for the biodesulphurisation of diesel fuel.</title>
        <authorList>
            <person name="Athi Narayanan S.M."/>
        </authorList>
    </citation>
    <scope>NUCLEOTIDE SEQUENCE [LARGE SCALE GENOMIC DNA]</scope>
    <source>
        <strain evidence="1 2">213E</strain>
    </source>
</reference>
<evidence type="ECO:0008006" key="3">
    <source>
        <dbReference type="Google" id="ProtNLM"/>
    </source>
</evidence>
<organism evidence="1 2">
    <name type="scientific">Gordonia desulfuricans</name>
    <dbReference type="NCBI Taxonomy" id="89051"/>
    <lineage>
        <taxon>Bacteria</taxon>
        <taxon>Bacillati</taxon>
        <taxon>Actinomycetota</taxon>
        <taxon>Actinomycetes</taxon>
        <taxon>Mycobacteriales</taxon>
        <taxon>Gordoniaceae</taxon>
        <taxon>Gordonia</taxon>
    </lineage>
</organism>
<proteinExistence type="predicted"/>
<dbReference type="RefSeq" id="WP_059036631.1">
    <property type="nucleotide sequence ID" value="NZ_JAADZU010000054.1"/>
</dbReference>
<protein>
    <recommendedName>
        <fullName evidence="3">Capsid maturation protease</fullName>
    </recommendedName>
</protein>
<dbReference type="EMBL" id="JAADZU010000054">
    <property type="protein sequence ID" value="NDK91044.1"/>
    <property type="molecule type" value="Genomic_DNA"/>
</dbReference>